<dbReference type="InterPro" id="IPR024559">
    <property type="entry name" value="DUF3846"/>
</dbReference>
<dbReference type="Proteomes" id="UP000783588">
    <property type="component" value="Unassembled WGS sequence"/>
</dbReference>
<organism evidence="2 3">
    <name type="scientific">Butyricicoccus intestinisimiae</name>
    <dbReference type="NCBI Taxonomy" id="2841509"/>
    <lineage>
        <taxon>Bacteria</taxon>
        <taxon>Bacillati</taxon>
        <taxon>Bacillota</taxon>
        <taxon>Clostridia</taxon>
        <taxon>Eubacteriales</taxon>
        <taxon>Butyricicoccaceae</taxon>
        <taxon>Butyricicoccus</taxon>
    </lineage>
</organism>
<dbReference type="EMBL" id="JAHLQI010000001">
    <property type="protein sequence ID" value="MBU5489165.1"/>
    <property type="molecule type" value="Genomic_DNA"/>
</dbReference>
<protein>
    <recommendedName>
        <fullName evidence="1">DUF3846 domain-containing protein</fullName>
    </recommendedName>
</protein>
<reference evidence="2 3" key="1">
    <citation type="submission" date="2021-06" db="EMBL/GenBank/DDBJ databases">
        <authorList>
            <person name="Sun Q."/>
            <person name="Li D."/>
        </authorList>
    </citation>
    <scope>NUCLEOTIDE SEQUENCE [LARGE SCALE GENOMIC DNA]</scope>
    <source>
        <strain evidence="2 3">MSJd-7</strain>
    </source>
</reference>
<accession>A0ABS6ENA0</accession>
<name>A0ABS6ENA0_9FIRM</name>
<dbReference type="Pfam" id="PF12957">
    <property type="entry name" value="DUF3846"/>
    <property type="match status" value="1"/>
</dbReference>
<evidence type="ECO:0000313" key="3">
    <source>
        <dbReference type="Proteomes" id="UP000783588"/>
    </source>
</evidence>
<gene>
    <name evidence="2" type="ORF">KQI75_00750</name>
</gene>
<comment type="caution">
    <text evidence="2">The sequence shown here is derived from an EMBL/GenBank/DDBJ whole genome shotgun (WGS) entry which is preliminary data.</text>
</comment>
<evidence type="ECO:0000313" key="2">
    <source>
        <dbReference type="EMBL" id="MBU5489165.1"/>
    </source>
</evidence>
<sequence length="109" mass="12260">MNEFTENPYIIRSLYILPDEEPVVKYLNGTEAQMEELVHGKIASAGIEEGVCVIHNALSELLKMTENRVIDGTQFYGPMIVVSFDNVGNIISLTEDDAEYFAEQFALKK</sequence>
<evidence type="ECO:0000259" key="1">
    <source>
        <dbReference type="Pfam" id="PF12957"/>
    </source>
</evidence>
<keyword evidence="3" id="KW-1185">Reference proteome</keyword>
<proteinExistence type="predicted"/>
<feature type="domain" description="DUF3846" evidence="1">
    <location>
        <begin position="11"/>
        <end position="105"/>
    </location>
</feature>
<dbReference type="RefSeq" id="WP_216468777.1">
    <property type="nucleotide sequence ID" value="NZ_JAHLQI010000001.1"/>
</dbReference>